<organism evidence="2 3">
    <name type="scientific">Azospirillum palustre</name>
    <dbReference type="NCBI Taxonomy" id="2044885"/>
    <lineage>
        <taxon>Bacteria</taxon>
        <taxon>Pseudomonadati</taxon>
        <taxon>Pseudomonadota</taxon>
        <taxon>Alphaproteobacteria</taxon>
        <taxon>Rhodospirillales</taxon>
        <taxon>Azospirillaceae</taxon>
        <taxon>Azospirillum</taxon>
    </lineage>
</organism>
<proteinExistence type="predicted"/>
<dbReference type="SUPFAM" id="SSF53335">
    <property type="entry name" value="S-adenosyl-L-methionine-dependent methyltransferases"/>
    <property type="match status" value="1"/>
</dbReference>
<feature type="domain" description="Methyltransferase FkbM" evidence="1">
    <location>
        <begin position="100"/>
        <end position="210"/>
    </location>
</feature>
<dbReference type="EMBL" id="PDKW01000036">
    <property type="protein sequence ID" value="PGH59300.1"/>
    <property type="molecule type" value="Genomic_DNA"/>
</dbReference>
<dbReference type="InterPro" id="IPR029063">
    <property type="entry name" value="SAM-dependent_MTases_sf"/>
</dbReference>
<gene>
    <name evidence="2" type="ORF">CRT60_01325</name>
</gene>
<dbReference type="Proteomes" id="UP000225379">
    <property type="component" value="Unassembled WGS sequence"/>
</dbReference>
<dbReference type="AlphaFoldDB" id="A0A2B8BNG6"/>
<protein>
    <recommendedName>
        <fullName evidence="1">Methyltransferase FkbM domain-containing protein</fullName>
    </recommendedName>
</protein>
<accession>A0A2B8BNG6</accession>
<comment type="caution">
    <text evidence="2">The sequence shown here is derived from an EMBL/GenBank/DDBJ whole genome shotgun (WGS) entry which is preliminary data.</text>
</comment>
<dbReference type="Gene3D" id="3.40.50.150">
    <property type="entry name" value="Vaccinia Virus protein VP39"/>
    <property type="match status" value="1"/>
</dbReference>
<reference evidence="3" key="1">
    <citation type="submission" date="2017-10" db="EMBL/GenBank/DDBJ databases">
        <authorList>
            <person name="Kravchenko I.K."/>
            <person name="Grouzdev D.S."/>
        </authorList>
    </citation>
    <scope>NUCLEOTIDE SEQUENCE [LARGE SCALE GENOMIC DNA]</scope>
    <source>
        <strain evidence="3">B2</strain>
    </source>
</reference>
<name>A0A2B8BNG6_9PROT</name>
<evidence type="ECO:0000313" key="2">
    <source>
        <dbReference type="EMBL" id="PGH59300.1"/>
    </source>
</evidence>
<evidence type="ECO:0000313" key="3">
    <source>
        <dbReference type="Proteomes" id="UP000225379"/>
    </source>
</evidence>
<evidence type="ECO:0000259" key="1">
    <source>
        <dbReference type="Pfam" id="PF05050"/>
    </source>
</evidence>
<sequence>MDQVTRHVPALDHLVAQGLLNDDPFVLIDAGCSGGIDGIWRHFGRNLVAHGFDPQKSECRRLQERESFPGVHYHAAFVGLPPDDPFVQGKSSMDREVMEYFNPWNRLSTAYAYNNFTRARAQSNSIGEDLVDEVPVRIDDFIRDEKLERVDFIKIDVDGPDLDVLRTTRDIVRPCGVLGFSLEVNFTGSHYESDNTLHNTDLIMRSMGFVLCDLSIRRYSRAALPAPFLLNMFAQTRFGQPIQGDAVYLRDIASPQYRKLWDEEPTPSQLLKMVGLYEMFRLPDLAAEALQVWRSTLAPLVDIDRLLDLLTPPLNGESLSHADYLARFMEDPTRFFPEALKPKA</sequence>
<dbReference type="OrthoDB" id="292760at2"/>
<dbReference type="Pfam" id="PF05050">
    <property type="entry name" value="Methyltransf_21"/>
    <property type="match status" value="1"/>
</dbReference>
<dbReference type="InterPro" id="IPR006342">
    <property type="entry name" value="FkbM_mtfrase"/>
</dbReference>
<dbReference type="RefSeq" id="WP_098734651.1">
    <property type="nucleotide sequence ID" value="NZ_PDKW01000036.1"/>
</dbReference>
<keyword evidence="3" id="KW-1185">Reference proteome</keyword>